<dbReference type="EMBL" id="DS549833">
    <property type="protein sequence ID" value="EDR24662.1"/>
    <property type="molecule type" value="Genomic_DNA"/>
</dbReference>
<protein>
    <submittedName>
        <fullName evidence="1">Uncharacterized protein</fullName>
    </submittedName>
</protein>
<keyword evidence="2" id="KW-1185">Reference proteome</keyword>
<proteinExistence type="predicted"/>
<evidence type="ECO:0000313" key="1">
    <source>
        <dbReference type="EMBL" id="EDR24662.1"/>
    </source>
</evidence>
<organism evidence="2">
    <name type="scientific">Entamoeba dispar (strain ATCC PRA-260 / SAW760)</name>
    <dbReference type="NCBI Taxonomy" id="370354"/>
    <lineage>
        <taxon>Eukaryota</taxon>
        <taxon>Amoebozoa</taxon>
        <taxon>Evosea</taxon>
        <taxon>Archamoebae</taxon>
        <taxon>Mastigamoebida</taxon>
        <taxon>Entamoebidae</taxon>
        <taxon>Entamoeba</taxon>
    </lineage>
</organism>
<dbReference type="RefSeq" id="XP_001738985.1">
    <property type="nucleotide sequence ID" value="XM_001738933.1"/>
</dbReference>
<gene>
    <name evidence="1" type="ORF">EDI_087100</name>
</gene>
<dbReference type="GeneID" id="5884097"/>
<accession>B0ELE0</accession>
<evidence type="ECO:0000313" key="2">
    <source>
        <dbReference type="Proteomes" id="UP000008076"/>
    </source>
</evidence>
<dbReference type="KEGG" id="edi:EDI_087100"/>
<dbReference type="Proteomes" id="UP000008076">
    <property type="component" value="Unassembled WGS sequence"/>
</dbReference>
<dbReference type="VEuPathDB" id="AmoebaDB:EDI_087100"/>
<sequence>MVYQPYPVRIECNVADPEDKRDGYMVVNQSIEGYVSGTYPVYIQAFSGNTFGETEATKMNELIFTDSIYKTVLNSETKEVINKEVIKGNTVIDGSSLKNGTTILQLGHIAIAIRKDDFKCKYISGSTDSTGATFSIRED</sequence>
<dbReference type="AlphaFoldDB" id="B0ELE0"/>
<reference evidence="2" key="1">
    <citation type="submission" date="2007-12" db="EMBL/GenBank/DDBJ databases">
        <title>Annotation of Entamoeba dispar SAW760.</title>
        <authorList>
            <person name="Lorenzi H."/>
            <person name="Inman J."/>
            <person name="Schobel S."/>
            <person name="Amedeo P."/>
            <person name="Caler E."/>
        </authorList>
    </citation>
    <scope>NUCLEOTIDE SEQUENCE [LARGE SCALE GENOMIC DNA]</scope>
    <source>
        <strain evidence="2">ATCC PRA-260 / SAW760</strain>
    </source>
</reference>
<name>B0ELE0_ENTDS</name>